<reference evidence="2 3" key="1">
    <citation type="submission" date="2016-11" db="EMBL/GenBank/DDBJ databases">
        <authorList>
            <person name="Jaros S."/>
            <person name="Januszkiewicz K."/>
            <person name="Wedrychowicz H."/>
        </authorList>
    </citation>
    <scope>NUCLEOTIDE SEQUENCE [LARGE SCALE GENOMIC DNA]</scope>
    <source>
        <strain evidence="2 3">DSM 15212</strain>
    </source>
</reference>
<accession>A0A1M6RDR4</accession>
<evidence type="ECO:0000256" key="1">
    <source>
        <dbReference type="SAM" id="Phobius"/>
    </source>
</evidence>
<name>A0A1M6RDR4_PARC5</name>
<dbReference type="Proteomes" id="UP000184465">
    <property type="component" value="Unassembled WGS sequence"/>
</dbReference>
<proteinExistence type="predicted"/>
<dbReference type="EMBL" id="FRAG01000045">
    <property type="protein sequence ID" value="SHK30477.1"/>
    <property type="molecule type" value="Genomic_DNA"/>
</dbReference>
<keyword evidence="1" id="KW-1133">Transmembrane helix</keyword>
<evidence type="ECO:0000313" key="2">
    <source>
        <dbReference type="EMBL" id="SHK30477.1"/>
    </source>
</evidence>
<organism evidence="2 3">
    <name type="scientific">Paramaledivibacter caminithermalis (strain DSM 15212 / CIP 107654 / DViRD3)</name>
    <name type="common">Clostridium caminithermale</name>
    <dbReference type="NCBI Taxonomy" id="1121301"/>
    <lineage>
        <taxon>Bacteria</taxon>
        <taxon>Bacillati</taxon>
        <taxon>Bacillota</taxon>
        <taxon>Clostridia</taxon>
        <taxon>Peptostreptococcales</taxon>
        <taxon>Caminicellaceae</taxon>
        <taxon>Paramaledivibacter</taxon>
    </lineage>
</organism>
<feature type="transmembrane region" description="Helical" evidence="1">
    <location>
        <begin position="6"/>
        <end position="23"/>
    </location>
</feature>
<gene>
    <name evidence="2" type="ORF">SAMN02745912_02921</name>
</gene>
<evidence type="ECO:0000313" key="3">
    <source>
        <dbReference type="Proteomes" id="UP000184465"/>
    </source>
</evidence>
<keyword evidence="3" id="KW-1185">Reference proteome</keyword>
<keyword evidence="1" id="KW-0812">Transmembrane</keyword>
<dbReference type="AlphaFoldDB" id="A0A1M6RDR4"/>
<sequence>MTSKNIIYIIIILLLLGVPYFILNSKKEVTIFTGILTEKDISNIQKINFVKGPEIITSEILDEKDIDDIINWINSIEYEKKVALKDFGETPKGSDYEITLFDEKNHTVLSISYFPKQDILKDNEFVYIVKSKLNLKLEEFYNKGTIKDKQP</sequence>
<dbReference type="STRING" id="1121301.SAMN02745912_02921"/>
<dbReference type="RefSeq" id="WP_073151635.1">
    <property type="nucleotide sequence ID" value="NZ_FRAG01000045.1"/>
</dbReference>
<protein>
    <submittedName>
        <fullName evidence="2">Uncharacterized protein</fullName>
    </submittedName>
</protein>
<keyword evidence="1" id="KW-0472">Membrane</keyword>